<dbReference type="FunFam" id="1.10.510.10:FF:001726">
    <property type="entry name" value="Uncharacterized protein"/>
    <property type="match status" value="1"/>
</dbReference>
<dbReference type="AlphaFoldDB" id="Q18765"/>
<proteinExistence type="predicted"/>
<keyword evidence="1" id="KW-0418">Kinase</keyword>
<keyword evidence="2" id="KW-1185">Reference proteome</keyword>
<dbReference type="FunCoup" id="Q18765">
    <property type="interactions" value="3"/>
</dbReference>
<gene>
    <name evidence="1 3" type="ORF">C50H2.7</name>
    <name evidence="1" type="ORF">CELE_C50H2.7</name>
</gene>
<dbReference type="GeneID" id="183691"/>
<evidence type="ECO:0000313" key="3">
    <source>
        <dbReference type="WormBase" id="C50H2.7"/>
    </source>
</evidence>
<accession>Q18765</accession>
<sequence>MTPNVMRLLKACFVEQIPDEVCDEFHLKKDTEHMILITKDGGMPISKIKPLSDSQVLSVLSQILLSLYIGKRELQFSHNDLNPGNLLISETKKKSISYKKDGKSIKIKSHGRFLTLIDLQKSTFDEKEDKGLDCWKLNSRVRDQFLPLVKEDTKKILAKVAEEIEKTTILDWKLPGMLPIQ</sequence>
<dbReference type="InterPro" id="IPR011009">
    <property type="entry name" value="Kinase-like_dom_sf"/>
</dbReference>
<dbReference type="Bgee" id="WBGene00008243">
    <property type="expression patterns" value="Expressed in material anatomical entity and 2 other cell types or tissues"/>
</dbReference>
<dbReference type="Proteomes" id="UP000001940">
    <property type="component" value="Chromosome V"/>
</dbReference>
<evidence type="ECO:0000313" key="1">
    <source>
        <dbReference type="EMBL" id="CAA98255.2"/>
    </source>
</evidence>
<dbReference type="SMR" id="Q18765"/>
<dbReference type="PaxDb" id="6239-C50H2.7"/>
<dbReference type="EMBL" id="BX284605">
    <property type="protein sequence ID" value="CAA98255.2"/>
    <property type="molecule type" value="Genomic_DNA"/>
</dbReference>
<organism evidence="1 2">
    <name type="scientific">Caenorhabditis elegans</name>
    <dbReference type="NCBI Taxonomy" id="6239"/>
    <lineage>
        <taxon>Eukaryota</taxon>
        <taxon>Metazoa</taxon>
        <taxon>Ecdysozoa</taxon>
        <taxon>Nematoda</taxon>
        <taxon>Chromadorea</taxon>
        <taxon>Rhabditida</taxon>
        <taxon>Rhabditina</taxon>
        <taxon>Rhabditomorpha</taxon>
        <taxon>Rhabditoidea</taxon>
        <taxon>Rhabditidae</taxon>
        <taxon>Peloderinae</taxon>
        <taxon>Caenorhabditis</taxon>
    </lineage>
</organism>
<dbReference type="Gene3D" id="1.10.510.10">
    <property type="entry name" value="Transferase(Phosphotransferase) domain 1"/>
    <property type="match status" value="1"/>
</dbReference>
<dbReference type="SUPFAM" id="SSF56112">
    <property type="entry name" value="Protein kinase-like (PK-like)"/>
    <property type="match status" value="1"/>
</dbReference>
<evidence type="ECO:0000313" key="2">
    <source>
        <dbReference type="Proteomes" id="UP000001940"/>
    </source>
</evidence>
<dbReference type="KEGG" id="cel:CELE_C50H2.7"/>
<dbReference type="PhylomeDB" id="Q18765"/>
<dbReference type="UCSC" id="C50H2.7">
    <property type="organism name" value="c. elegans"/>
</dbReference>
<dbReference type="eggNOG" id="KOG2464">
    <property type="taxonomic scope" value="Eukaryota"/>
</dbReference>
<dbReference type="CTD" id="183691"/>
<dbReference type="AGR" id="WB:WBGene00008243"/>
<dbReference type="InParanoid" id="Q18765"/>
<keyword evidence="1" id="KW-0808">Transferase</keyword>
<name>Q18765_CAEEL</name>
<reference evidence="1 2" key="1">
    <citation type="journal article" date="1998" name="Science">
        <title>Genome sequence of the nematode C. elegans: a platform for investigating biology.</title>
        <authorList>
            <consortium name="The C. elegans sequencing consortium"/>
            <person name="Sulson J.E."/>
            <person name="Waterston R."/>
        </authorList>
    </citation>
    <scope>NUCLEOTIDE SEQUENCE [LARGE SCALE GENOMIC DNA]</scope>
    <source>
        <strain evidence="1 2">Bristol N2</strain>
    </source>
</reference>
<dbReference type="PANTHER" id="PTHR24419:SF18">
    <property type="entry name" value="SERINE_THREONINE-PROTEIN KINASE HASPIN"/>
    <property type="match status" value="1"/>
</dbReference>
<dbReference type="PANTHER" id="PTHR24419">
    <property type="entry name" value="INTERLEUKIN-1 RECEPTOR-ASSOCIATED KINASE"/>
    <property type="match status" value="1"/>
</dbReference>
<dbReference type="GO" id="GO:0016301">
    <property type="term" value="F:kinase activity"/>
    <property type="evidence" value="ECO:0007669"/>
    <property type="project" value="UniProtKB-KW"/>
</dbReference>
<dbReference type="HOGENOM" id="CLU_1490324_0_0_1"/>
<dbReference type="Pfam" id="PF12330">
    <property type="entry name" value="Haspin_kinase"/>
    <property type="match status" value="1"/>
</dbReference>
<dbReference type="WormBase" id="C50H2.7">
    <property type="protein sequence ID" value="CE43020"/>
    <property type="gene ID" value="WBGene00008243"/>
</dbReference>
<protein>
    <submittedName>
        <fullName evidence="1">Protein kinase domain-containing protein</fullName>
    </submittedName>
</protein>
<dbReference type="RefSeq" id="NP_505555.2">
    <property type="nucleotide sequence ID" value="NM_073154.3"/>
</dbReference>